<evidence type="ECO:0000313" key="1">
    <source>
        <dbReference type="EMBL" id="KAJ4850878.1"/>
    </source>
</evidence>
<gene>
    <name evidence="1" type="primary">SKIP15_1</name>
    <name evidence="1" type="ORF">Tsubulata_007121</name>
</gene>
<proteinExistence type="predicted"/>
<reference evidence="1" key="1">
    <citation type="submission" date="2022-02" db="EMBL/GenBank/DDBJ databases">
        <authorList>
            <person name="Henning P.M."/>
            <person name="McCubbin A.G."/>
            <person name="Shore J.S."/>
        </authorList>
    </citation>
    <scope>NUCLEOTIDE SEQUENCE</scope>
    <source>
        <strain evidence="1">F60SS</strain>
        <tissue evidence="1">Leaves</tissue>
    </source>
</reference>
<evidence type="ECO:0000313" key="2">
    <source>
        <dbReference type="Proteomes" id="UP001141552"/>
    </source>
</evidence>
<dbReference type="AlphaFoldDB" id="A0A9Q0GIF5"/>
<keyword evidence="2" id="KW-1185">Reference proteome</keyword>
<organism evidence="1 2">
    <name type="scientific">Turnera subulata</name>
    <dbReference type="NCBI Taxonomy" id="218843"/>
    <lineage>
        <taxon>Eukaryota</taxon>
        <taxon>Viridiplantae</taxon>
        <taxon>Streptophyta</taxon>
        <taxon>Embryophyta</taxon>
        <taxon>Tracheophyta</taxon>
        <taxon>Spermatophyta</taxon>
        <taxon>Magnoliopsida</taxon>
        <taxon>eudicotyledons</taxon>
        <taxon>Gunneridae</taxon>
        <taxon>Pentapetalae</taxon>
        <taxon>rosids</taxon>
        <taxon>fabids</taxon>
        <taxon>Malpighiales</taxon>
        <taxon>Passifloraceae</taxon>
        <taxon>Turnera</taxon>
    </lineage>
</organism>
<protein>
    <submittedName>
        <fullName evidence="1">SKP1-interacting partner 15</fullName>
    </submittedName>
</protein>
<dbReference type="EMBL" id="JAKUCV010000197">
    <property type="protein sequence ID" value="KAJ4850878.1"/>
    <property type="molecule type" value="Genomic_DNA"/>
</dbReference>
<dbReference type="OrthoDB" id="1922820at2759"/>
<comment type="caution">
    <text evidence="1">The sequence shown here is derived from an EMBL/GenBank/DDBJ whole genome shotgun (WGS) entry which is preliminary data.</text>
</comment>
<sequence>MLAGYLVSFDIYDSSPILEDVSIIALQYPFLFCINVFVQTMHLDLDPLYGISALMIFSEKIQGCLEFLEELAFDKPYSDVWACSGSNYSNKSRVVCNPLARQYKLLLQLGSAWSCHGAVLVDSVNLVMVLTELAALYLSNGATTKNAWHTFSTYLPSKPRSPDMVWESVFALCYFGSPWRPQWKLFTCKTDPYCLNSQNNWLCLGQQEWSHIFDIIKRQRLVRRNGGTRGLKCTYSLDPSCSAIMILRLDLERTEWEEARRMYRCFQESSKLKVFVLFSILVSVEEFLSIVYQLQAIVRIRPVNSRYDAVPAV</sequence>
<name>A0A9Q0GIF5_9ROSI</name>
<dbReference type="PANTHER" id="PTHR47719">
    <property type="entry name" value="SKP1-INTERACTING PARTNER 15"/>
    <property type="match status" value="1"/>
</dbReference>
<dbReference type="PANTHER" id="PTHR47719:SF2">
    <property type="entry name" value="SKP1-INTERACTING PARTNER 15"/>
    <property type="match status" value="1"/>
</dbReference>
<reference evidence="1" key="2">
    <citation type="journal article" date="2023" name="Plants (Basel)">
        <title>Annotation of the Turnera subulata (Passifloraceae) Draft Genome Reveals the S-Locus Evolved after the Divergence of Turneroideae from Passifloroideae in a Stepwise Manner.</title>
        <authorList>
            <person name="Henning P.M."/>
            <person name="Roalson E.H."/>
            <person name="Mir W."/>
            <person name="McCubbin A.G."/>
            <person name="Shore J.S."/>
        </authorList>
    </citation>
    <scope>NUCLEOTIDE SEQUENCE</scope>
    <source>
        <strain evidence="1">F60SS</strain>
    </source>
</reference>
<dbReference type="Proteomes" id="UP001141552">
    <property type="component" value="Unassembled WGS sequence"/>
</dbReference>
<accession>A0A9Q0GIF5</accession>